<dbReference type="EMBL" id="CP146022">
    <property type="protein sequence ID" value="WWQ69046.1"/>
    <property type="molecule type" value="Genomic_DNA"/>
</dbReference>
<sequence>MIEFRIDRHSGVSTYLQIVHQTEQALRLGMLEPGDKLPTAREVVEATAINPNTVLKAYRELERAGLVEARRGLGTFVRRTLGSAPADSPLRGELDDWARRAREAGLDRDDVAALFSSALEAHFGTITTKGNA</sequence>
<name>A0ACD5APD1_9ACTN</name>
<gene>
    <name evidence="1" type="ORF">V2W30_18630</name>
</gene>
<keyword evidence="2" id="KW-1185">Reference proteome</keyword>
<reference evidence="1" key="1">
    <citation type="journal article" date="2025" name="Int. J. Syst. Evol. Microbiol.">
        <title>Streptomyces citrinus sp. nov., with yellow diffusible pigment.</title>
        <authorList>
            <person name="He Y."/>
            <person name="Yang E."/>
            <person name="Xu J."/>
            <person name="Sun Y."/>
            <person name="Sun L."/>
        </authorList>
    </citation>
    <scope>NUCLEOTIDE SEQUENCE</scope>
    <source>
        <strain evidence="1">Q6</strain>
    </source>
</reference>
<protein>
    <submittedName>
        <fullName evidence="1">GntR family transcriptional regulator</fullName>
    </submittedName>
</protein>
<dbReference type="Proteomes" id="UP001432251">
    <property type="component" value="Chromosome"/>
</dbReference>
<organism evidence="1 2">
    <name type="scientific">Streptomyces citrinus</name>
    <dbReference type="NCBI Taxonomy" id="3118173"/>
    <lineage>
        <taxon>Bacteria</taxon>
        <taxon>Bacillati</taxon>
        <taxon>Actinomycetota</taxon>
        <taxon>Actinomycetes</taxon>
        <taxon>Kitasatosporales</taxon>
        <taxon>Streptomycetaceae</taxon>
        <taxon>Streptomyces</taxon>
    </lineage>
</organism>
<evidence type="ECO:0000313" key="1">
    <source>
        <dbReference type="EMBL" id="WWQ69046.1"/>
    </source>
</evidence>
<accession>A0ACD5APD1</accession>
<proteinExistence type="predicted"/>
<evidence type="ECO:0000313" key="2">
    <source>
        <dbReference type="Proteomes" id="UP001432251"/>
    </source>
</evidence>